<reference evidence="2 3" key="2">
    <citation type="submission" date="2019-09" db="EMBL/GenBank/DDBJ databases">
        <authorList>
            <person name="Jin C."/>
        </authorList>
    </citation>
    <scope>NUCLEOTIDE SEQUENCE [LARGE SCALE GENOMIC DNA]</scope>
    <source>
        <strain evidence="2 3">BN140002</strain>
    </source>
</reference>
<reference evidence="2 3" key="1">
    <citation type="submission" date="2019-09" db="EMBL/GenBank/DDBJ databases">
        <title>Salinarimonas rosea gen. nov., sp. nov., a new member of the a-2 subgroup of the Proteobacteria.</title>
        <authorList>
            <person name="Liu J."/>
        </authorList>
    </citation>
    <scope>NUCLEOTIDE SEQUENCE [LARGE SCALE GENOMIC DNA]</scope>
    <source>
        <strain evidence="2 3">BN140002</strain>
    </source>
</reference>
<name>A0A5B2V9Z6_9HYPH</name>
<proteinExistence type="predicted"/>
<sequence length="180" mass="18664">MSNPVRCAGFAALGAILFAASSSRAADGFEKVRCDRAVVPALVGARVSNSGPVAAIEARRKAIGLEHKGAEIVADGVDTIYWRICGRDFVVLHVRDVARDAIELPPHSRAAPAFSTTVCEVAGRKLEGVFLGVFASAPGGDAPMSPVRAAWRIDHARGFVPLTSGAACATDGIDPADASR</sequence>
<dbReference type="AlphaFoldDB" id="A0A5B2V9Z6"/>
<accession>A0A5B2V9Z6</accession>
<evidence type="ECO:0000256" key="1">
    <source>
        <dbReference type="SAM" id="SignalP"/>
    </source>
</evidence>
<dbReference type="OrthoDB" id="8453265at2"/>
<keyword evidence="3" id="KW-1185">Reference proteome</keyword>
<dbReference type="Proteomes" id="UP000323142">
    <property type="component" value="Unassembled WGS sequence"/>
</dbReference>
<comment type="caution">
    <text evidence="2">The sequence shown here is derived from an EMBL/GenBank/DDBJ whole genome shotgun (WGS) entry which is preliminary data.</text>
</comment>
<dbReference type="RefSeq" id="WP_149820385.1">
    <property type="nucleotide sequence ID" value="NZ_VUOA01000034.1"/>
</dbReference>
<feature type="signal peptide" evidence="1">
    <location>
        <begin position="1"/>
        <end position="25"/>
    </location>
</feature>
<dbReference type="EMBL" id="VUOA01000034">
    <property type="protein sequence ID" value="KAA2235548.1"/>
    <property type="molecule type" value="Genomic_DNA"/>
</dbReference>
<evidence type="ECO:0000313" key="2">
    <source>
        <dbReference type="EMBL" id="KAA2235548.1"/>
    </source>
</evidence>
<gene>
    <name evidence="2" type="ORF">F0L46_18770</name>
</gene>
<keyword evidence="1" id="KW-0732">Signal</keyword>
<organism evidence="2 3">
    <name type="scientific">Salinarimonas soli</name>
    <dbReference type="NCBI Taxonomy" id="1638099"/>
    <lineage>
        <taxon>Bacteria</taxon>
        <taxon>Pseudomonadati</taxon>
        <taxon>Pseudomonadota</taxon>
        <taxon>Alphaproteobacteria</taxon>
        <taxon>Hyphomicrobiales</taxon>
        <taxon>Salinarimonadaceae</taxon>
        <taxon>Salinarimonas</taxon>
    </lineage>
</organism>
<evidence type="ECO:0000313" key="3">
    <source>
        <dbReference type="Proteomes" id="UP000323142"/>
    </source>
</evidence>
<protein>
    <submittedName>
        <fullName evidence="2">Uncharacterized protein</fullName>
    </submittedName>
</protein>
<feature type="chain" id="PRO_5022868804" evidence="1">
    <location>
        <begin position="26"/>
        <end position="180"/>
    </location>
</feature>